<dbReference type="InterPro" id="IPR011040">
    <property type="entry name" value="Sialidase"/>
</dbReference>
<dbReference type="EMBL" id="DVNM01000023">
    <property type="protein sequence ID" value="HIU69170.1"/>
    <property type="molecule type" value="Genomic_DNA"/>
</dbReference>
<evidence type="ECO:0000256" key="3">
    <source>
        <dbReference type="ARBA" id="ARBA00012733"/>
    </source>
</evidence>
<dbReference type="AlphaFoldDB" id="A0A9D1SP36"/>
<dbReference type="PANTHER" id="PTHR10628">
    <property type="entry name" value="SIALIDASE"/>
    <property type="match status" value="1"/>
</dbReference>
<dbReference type="Gene3D" id="2.120.10.10">
    <property type="match status" value="1"/>
</dbReference>
<name>A0A9D1SP36_9FIRM</name>
<evidence type="ECO:0000313" key="5">
    <source>
        <dbReference type="EMBL" id="HIU69170.1"/>
    </source>
</evidence>
<dbReference type="PANTHER" id="PTHR10628:SF30">
    <property type="entry name" value="EXO-ALPHA-SIALIDASE"/>
    <property type="match status" value="1"/>
</dbReference>
<dbReference type="GO" id="GO:0016020">
    <property type="term" value="C:membrane"/>
    <property type="evidence" value="ECO:0007669"/>
    <property type="project" value="TreeGrafter"/>
</dbReference>
<evidence type="ECO:0000259" key="4">
    <source>
        <dbReference type="Pfam" id="PF13088"/>
    </source>
</evidence>
<dbReference type="Gene3D" id="2.40.220.10">
    <property type="entry name" value="Intramolecular Trans-sialidase, Domain 3"/>
    <property type="match status" value="1"/>
</dbReference>
<dbReference type="Proteomes" id="UP000824125">
    <property type="component" value="Unassembled WGS sequence"/>
</dbReference>
<gene>
    <name evidence="5" type="ORF">IAD23_04355</name>
</gene>
<reference evidence="5" key="1">
    <citation type="submission" date="2020-10" db="EMBL/GenBank/DDBJ databases">
        <authorList>
            <person name="Gilroy R."/>
        </authorList>
    </citation>
    <scope>NUCLEOTIDE SEQUENCE</scope>
    <source>
        <strain evidence="5">CHK176-6737</strain>
    </source>
</reference>
<dbReference type="GO" id="GO:0006689">
    <property type="term" value="P:ganglioside catabolic process"/>
    <property type="evidence" value="ECO:0007669"/>
    <property type="project" value="TreeGrafter"/>
</dbReference>
<dbReference type="CDD" id="cd15482">
    <property type="entry name" value="Sialidase_non-viral"/>
    <property type="match status" value="1"/>
</dbReference>
<dbReference type="GO" id="GO:0009313">
    <property type="term" value="P:oligosaccharide catabolic process"/>
    <property type="evidence" value="ECO:0007669"/>
    <property type="project" value="TreeGrafter"/>
</dbReference>
<organism evidence="5 6">
    <name type="scientific">Candidatus Scybalenecus merdavium</name>
    <dbReference type="NCBI Taxonomy" id="2840939"/>
    <lineage>
        <taxon>Bacteria</taxon>
        <taxon>Bacillati</taxon>
        <taxon>Bacillota</taxon>
        <taxon>Clostridia</taxon>
        <taxon>Eubacteriales</taxon>
        <taxon>Oscillospiraceae</taxon>
        <taxon>Oscillospiraceae incertae sedis</taxon>
        <taxon>Candidatus Scybalenecus</taxon>
    </lineage>
</organism>
<dbReference type="GO" id="GO:0004308">
    <property type="term" value="F:exo-alpha-sialidase activity"/>
    <property type="evidence" value="ECO:0007669"/>
    <property type="project" value="UniProtKB-EC"/>
</dbReference>
<dbReference type="SUPFAM" id="SSF50939">
    <property type="entry name" value="Sialidases"/>
    <property type="match status" value="1"/>
</dbReference>
<evidence type="ECO:0000256" key="1">
    <source>
        <dbReference type="ARBA" id="ARBA00000427"/>
    </source>
</evidence>
<comment type="similarity">
    <text evidence="2">Belongs to the glycosyl hydrolase 33 family.</text>
</comment>
<evidence type="ECO:0000256" key="2">
    <source>
        <dbReference type="ARBA" id="ARBA00009348"/>
    </source>
</evidence>
<dbReference type="Pfam" id="PF13088">
    <property type="entry name" value="BNR_2"/>
    <property type="match status" value="1"/>
</dbReference>
<reference evidence="5" key="2">
    <citation type="journal article" date="2021" name="PeerJ">
        <title>Extensive microbial diversity within the chicken gut microbiome revealed by metagenomics and culture.</title>
        <authorList>
            <person name="Gilroy R."/>
            <person name="Ravi A."/>
            <person name="Getino M."/>
            <person name="Pursley I."/>
            <person name="Horton D.L."/>
            <person name="Alikhan N.F."/>
            <person name="Baker D."/>
            <person name="Gharbi K."/>
            <person name="Hall N."/>
            <person name="Watson M."/>
            <person name="Adriaenssens E.M."/>
            <person name="Foster-Nyarko E."/>
            <person name="Jarju S."/>
            <person name="Secka A."/>
            <person name="Antonio M."/>
            <person name="Oren A."/>
            <person name="Chaudhuri R.R."/>
            <person name="La Ragione R."/>
            <person name="Hildebrand F."/>
            <person name="Pallen M.J."/>
        </authorList>
    </citation>
    <scope>NUCLEOTIDE SEQUENCE</scope>
    <source>
        <strain evidence="5">CHK176-6737</strain>
    </source>
</reference>
<sequence length="454" mass="50370">MADEKLIFCGNSEQYLKKELCRDSDETNGAPAFRIPSLVNCSGTLVAAIDKASSGADWGYIEIAVRRSTDDGRTWSPIKSILVPPARETKVGDEYYKSSFYIDPCMTVAKNGDIVMLVTFFPECKGIHNKKLLDHKKAAFAQADGKMCPVLYDKNGRFYTVRENGCLYNDKNEKTDYRLKTDRQAPYYETGDLYRGDEMMGNIYLNGAMGKNEMKTVLAFGAPIKAPKRSYIFMTRSSDAGETWSAPKDITGEVLFQEDGTFLGVAPGNGIALEDGRLVATVYSLKGAAAIYSDDNGETWKRDTSQKYIGTQGEWQCVQAPSGEVIGLSRQNRSGKTPMVISHNRGVTWEKKGRTGILACKCQKSFIRYDDEYVLCSHTARSGRKDGVLSVGRFVVKKGKTTGIKWIRHLPINTGFFAYSSLAVLNDGSVGVLYEDEPSSHIVFKTFSKAELFD</sequence>
<dbReference type="InterPro" id="IPR026856">
    <property type="entry name" value="Sialidase_fam"/>
</dbReference>
<dbReference type="InterPro" id="IPR036278">
    <property type="entry name" value="Sialidase_sf"/>
</dbReference>
<feature type="domain" description="Sialidase" evidence="4">
    <location>
        <begin position="218"/>
        <end position="432"/>
    </location>
</feature>
<protein>
    <recommendedName>
        <fullName evidence="3">exo-alpha-sialidase</fullName>
        <ecNumber evidence="3">3.2.1.18</ecNumber>
    </recommendedName>
</protein>
<accession>A0A9D1SP36</accession>
<dbReference type="InterPro" id="IPR023364">
    <property type="entry name" value="Trans_sialidase_dom3"/>
</dbReference>
<comment type="catalytic activity">
    <reaction evidence="1">
        <text>Hydrolysis of alpha-(2-&gt;3)-, alpha-(2-&gt;6)-, alpha-(2-&gt;8)- glycosidic linkages of terminal sialic acid residues in oligosaccharides, glycoproteins, glycolipids, colominic acid and synthetic substrates.</text>
        <dbReference type="EC" id="3.2.1.18"/>
    </reaction>
</comment>
<dbReference type="GO" id="GO:0005737">
    <property type="term" value="C:cytoplasm"/>
    <property type="evidence" value="ECO:0007669"/>
    <property type="project" value="TreeGrafter"/>
</dbReference>
<proteinExistence type="inferred from homology"/>
<dbReference type="EC" id="3.2.1.18" evidence="3"/>
<evidence type="ECO:0000313" key="6">
    <source>
        <dbReference type="Proteomes" id="UP000824125"/>
    </source>
</evidence>
<comment type="caution">
    <text evidence="5">The sequence shown here is derived from an EMBL/GenBank/DDBJ whole genome shotgun (WGS) entry which is preliminary data.</text>
</comment>